<dbReference type="Proteomes" id="UP000489600">
    <property type="component" value="Unassembled WGS sequence"/>
</dbReference>
<protein>
    <recommendedName>
        <fullName evidence="1">DOG1 domain-containing protein</fullName>
    </recommendedName>
</protein>
<dbReference type="PANTHER" id="PTHR46354:SF9">
    <property type="entry name" value="PROTEIN INAPERTURATE POLLEN1"/>
    <property type="match status" value="1"/>
</dbReference>
<name>A0A565CMB5_9BRAS</name>
<gene>
    <name evidence="2" type="ORF">ANE_LOCUS25148</name>
</gene>
<proteinExistence type="predicted"/>
<dbReference type="InterPro" id="IPR051886">
    <property type="entry name" value="Seed_Dev/Stress_Resp_Reg"/>
</dbReference>
<evidence type="ECO:0000259" key="1">
    <source>
        <dbReference type="PROSITE" id="PS51806"/>
    </source>
</evidence>
<dbReference type="GO" id="GO:0043565">
    <property type="term" value="F:sequence-specific DNA binding"/>
    <property type="evidence" value="ECO:0007669"/>
    <property type="project" value="InterPro"/>
</dbReference>
<keyword evidence="3" id="KW-1185">Reference proteome</keyword>
<reference evidence="2" key="1">
    <citation type="submission" date="2019-07" db="EMBL/GenBank/DDBJ databases">
        <authorList>
            <person name="Dittberner H."/>
        </authorList>
    </citation>
    <scope>NUCLEOTIDE SEQUENCE [LARGE SCALE GENOMIC DNA]</scope>
</reference>
<dbReference type="GO" id="GO:0006351">
    <property type="term" value="P:DNA-templated transcription"/>
    <property type="evidence" value="ECO:0007669"/>
    <property type="project" value="InterPro"/>
</dbReference>
<sequence>MPFSIFSRKKPSRKFTSFYSDWSKTLTESHLPLLRQSLSSAASAAVISTNVDLVLRHLVSYYEALDLAADSNTIPYLLFPTWRNSLESPFLFLGDIHPYLLTNLLRSFIDRENQDSDYEDLKLDLVNQQQQPLKIATAWKDPSDELVTRIDQIECTMRLMVPVLMDRVRKTQRGFVSRVSENWFLGYQGAKRKKTTTTNPVTAISPVDLAAKEEMEELVSVFVDANRLRKSVITEIVGATNEHQAALFLEGLCQFLVGFKDQLLLQDFELVALPNHG</sequence>
<dbReference type="Pfam" id="PF14144">
    <property type="entry name" value="DOG1"/>
    <property type="match status" value="1"/>
</dbReference>
<dbReference type="PROSITE" id="PS51806">
    <property type="entry name" value="DOG1"/>
    <property type="match status" value="1"/>
</dbReference>
<dbReference type="AlphaFoldDB" id="A0A565CMB5"/>
<dbReference type="PANTHER" id="PTHR46354">
    <property type="entry name" value="DOG1 DOMAIN-CONTAINING PROTEIN"/>
    <property type="match status" value="1"/>
</dbReference>
<evidence type="ECO:0000313" key="3">
    <source>
        <dbReference type="Proteomes" id="UP000489600"/>
    </source>
</evidence>
<feature type="domain" description="DOG1" evidence="1">
    <location>
        <begin position="12"/>
        <end position="269"/>
    </location>
</feature>
<dbReference type="EMBL" id="CABITT030000008">
    <property type="protein sequence ID" value="VVB14704.1"/>
    <property type="molecule type" value="Genomic_DNA"/>
</dbReference>
<accession>A0A565CMB5</accession>
<dbReference type="InterPro" id="IPR025422">
    <property type="entry name" value="TGA_domain"/>
</dbReference>
<dbReference type="OrthoDB" id="683795at2759"/>
<evidence type="ECO:0000313" key="2">
    <source>
        <dbReference type="EMBL" id="VVB14704.1"/>
    </source>
</evidence>
<organism evidence="2 3">
    <name type="scientific">Arabis nemorensis</name>
    <dbReference type="NCBI Taxonomy" id="586526"/>
    <lineage>
        <taxon>Eukaryota</taxon>
        <taxon>Viridiplantae</taxon>
        <taxon>Streptophyta</taxon>
        <taxon>Embryophyta</taxon>
        <taxon>Tracheophyta</taxon>
        <taxon>Spermatophyta</taxon>
        <taxon>Magnoliopsida</taxon>
        <taxon>eudicotyledons</taxon>
        <taxon>Gunneridae</taxon>
        <taxon>Pentapetalae</taxon>
        <taxon>rosids</taxon>
        <taxon>malvids</taxon>
        <taxon>Brassicales</taxon>
        <taxon>Brassicaceae</taxon>
        <taxon>Arabideae</taxon>
        <taxon>Arabis</taxon>
    </lineage>
</organism>
<comment type="caution">
    <text evidence="2">The sequence shown here is derived from an EMBL/GenBank/DDBJ whole genome shotgun (WGS) entry which is preliminary data.</text>
</comment>